<dbReference type="GO" id="GO:0050916">
    <property type="term" value="P:sensory perception of sweet taste"/>
    <property type="evidence" value="ECO:0007669"/>
    <property type="project" value="UniProtKB-ARBA"/>
</dbReference>
<dbReference type="PIRSF" id="PIRSF038981">
    <property type="entry name" value="GRP"/>
    <property type="match status" value="1"/>
</dbReference>
<keyword evidence="4 8" id="KW-0812">Transmembrane</keyword>
<evidence type="ECO:0000256" key="5">
    <source>
        <dbReference type="ARBA" id="ARBA00022989"/>
    </source>
</evidence>
<dbReference type="Pfam" id="PF06151">
    <property type="entry name" value="Trehalose_recp"/>
    <property type="match status" value="2"/>
</dbReference>
<comment type="subcellular location">
    <subcellularLocation>
        <location evidence="1">Cell membrane</location>
        <topology evidence="1">Multi-pass membrane protein</topology>
    </subcellularLocation>
</comment>
<name>A0A7D0P9P7_9DIPT</name>
<evidence type="ECO:0000256" key="3">
    <source>
        <dbReference type="ARBA" id="ARBA00022475"/>
    </source>
</evidence>
<feature type="transmembrane region" description="Helical" evidence="8">
    <location>
        <begin position="157"/>
        <end position="187"/>
    </location>
</feature>
<feature type="transmembrane region" description="Helical" evidence="8">
    <location>
        <begin position="297"/>
        <end position="329"/>
    </location>
</feature>
<evidence type="ECO:0000313" key="9">
    <source>
        <dbReference type="EMBL" id="QGW50635.1"/>
    </source>
</evidence>
<feature type="transmembrane region" description="Helical" evidence="8">
    <location>
        <begin position="55"/>
        <end position="73"/>
    </location>
</feature>
<dbReference type="PANTHER" id="PTHR21421:SF29">
    <property type="entry name" value="GUSTATORY RECEPTOR 5A FOR TREHALOSE-RELATED"/>
    <property type="match status" value="1"/>
</dbReference>
<comment type="similarity">
    <text evidence="2">Belongs to the insect chemoreceptor superfamily. Gustatory receptor (GR) family. Gr5a subfamily.</text>
</comment>
<dbReference type="GO" id="GO:0008527">
    <property type="term" value="F:taste receptor activity"/>
    <property type="evidence" value="ECO:0007669"/>
    <property type="project" value="InterPro"/>
</dbReference>
<dbReference type="InterPro" id="IPR009318">
    <property type="entry name" value="Gustatory_rcpt"/>
</dbReference>
<reference evidence="9" key="1">
    <citation type="submission" date="2019-07" db="EMBL/GenBank/DDBJ databases">
        <title>Identification and Expression Pattern of Chemosensory Genes from the Transcriptome of the Propsilocerus akamusi.</title>
        <authorList>
            <person name="Yan C."/>
            <person name="Pan L."/>
        </authorList>
    </citation>
    <scope>NUCLEOTIDE SEQUENCE</scope>
</reference>
<dbReference type="GO" id="GO:0005886">
    <property type="term" value="C:plasma membrane"/>
    <property type="evidence" value="ECO:0007669"/>
    <property type="project" value="UniProtKB-SubCell"/>
</dbReference>
<evidence type="ECO:0000256" key="2">
    <source>
        <dbReference type="ARBA" id="ARBA00005327"/>
    </source>
</evidence>
<feature type="transmembrane region" description="Helical" evidence="8">
    <location>
        <begin position="21"/>
        <end position="43"/>
    </location>
</feature>
<evidence type="ECO:0000256" key="6">
    <source>
        <dbReference type="ARBA" id="ARBA00023136"/>
    </source>
</evidence>
<keyword evidence="7 9" id="KW-0675">Receptor</keyword>
<dbReference type="EMBL" id="MN132962">
    <property type="protein sequence ID" value="QGW50635.1"/>
    <property type="molecule type" value="mRNA"/>
</dbReference>
<evidence type="ECO:0000256" key="4">
    <source>
        <dbReference type="ARBA" id="ARBA00022692"/>
    </source>
</evidence>
<accession>A0A7D0P9P7</accession>
<evidence type="ECO:0000256" key="8">
    <source>
        <dbReference type="SAM" id="Phobius"/>
    </source>
</evidence>
<keyword evidence="5 8" id="KW-1133">Transmembrane helix</keyword>
<feature type="transmembrane region" description="Helical" evidence="8">
    <location>
        <begin position="373"/>
        <end position="392"/>
    </location>
</feature>
<organism evidence="9">
    <name type="scientific">Propsilocerus akamusi</name>
    <dbReference type="NCBI Taxonomy" id="903466"/>
    <lineage>
        <taxon>Eukaryota</taxon>
        <taxon>Metazoa</taxon>
        <taxon>Ecdysozoa</taxon>
        <taxon>Arthropoda</taxon>
        <taxon>Hexapoda</taxon>
        <taxon>Insecta</taxon>
        <taxon>Pterygota</taxon>
        <taxon>Neoptera</taxon>
        <taxon>Endopterygota</taxon>
        <taxon>Diptera</taxon>
        <taxon>Nematocera</taxon>
        <taxon>Chironomoidea</taxon>
        <taxon>Chironomidae</taxon>
        <taxon>Propsilocerus</taxon>
    </lineage>
</organism>
<proteinExistence type="evidence at transcript level"/>
<dbReference type="PANTHER" id="PTHR21421">
    <property type="entry name" value="GUSTATORY RECEPTOR"/>
    <property type="match status" value="1"/>
</dbReference>
<evidence type="ECO:0000256" key="7">
    <source>
        <dbReference type="ARBA" id="ARBA00023170"/>
    </source>
</evidence>
<protein>
    <submittedName>
        <fullName evidence="9">Gustatory receptor 25</fullName>
    </submittedName>
</protein>
<evidence type="ECO:0000256" key="1">
    <source>
        <dbReference type="ARBA" id="ARBA00004651"/>
    </source>
</evidence>
<dbReference type="AlphaFoldDB" id="A0A7D0P9P7"/>
<keyword evidence="6 8" id="KW-0472">Membrane</keyword>
<sequence>MPLSRLDSPSKRNFKLFVPGMIYCLAVEVSIAFMLVVLFYQFIDEGKSDYGELVPAIFFFNCFAISLNFIYIAKKLPELIESWTLMEFESKIDGKVKHIKTILITFMCIPFLEHLLSKATDYERASYCFENYDTPTEAFLKGIITNFFKVLNYRLSLGIYVMLTCFYSTILWNYCDIFLIIMCYIMWKYMSVLNQKVINMKHKILGVFKISPIFQPKHFNDGSALLFEEMTGFRGLKKKSQVQIMNGFHQLTKDFEHNLGIISGLHLSKSCWGVHSAEEAYFRQSFTDFFGVFRFNIYLGFFVQTINVFCTFAWNFIDIYLIIISILLADKFACINRKLENNRVKSPQFWNEIWTGYKIAVDLVERTNVMNGGTILISFFSNLYFICVQLLGCFKSDSSLVDGLYLWFSLIFLIGRTLAVCWFASRINDESQKPLHVLRSIHSDHFDITMKRFTEQLASGKVALTGMNFFYLTRKLILSISGTVVTYELVMVQFNEAEKEKSDNNPCT</sequence>
<keyword evidence="3" id="KW-1003">Cell membrane</keyword>
<feature type="transmembrane region" description="Helical" evidence="8">
    <location>
        <begin position="404"/>
        <end position="424"/>
    </location>
</feature>